<dbReference type="PANTHER" id="PTHR43580:SF2">
    <property type="entry name" value="CYTOKINE-LIKE NUCLEAR FACTOR N-PAC"/>
    <property type="match status" value="1"/>
</dbReference>
<name>A0ABY6SKY5_PODCO</name>
<dbReference type="Gene3D" id="1.10.1040.10">
    <property type="entry name" value="N-(1-d-carboxylethyl)-l-norvaline Dehydrogenase, domain 2"/>
    <property type="match status" value="1"/>
</dbReference>
<feature type="domain" description="3-hydroxyisobutyrate dehydrogenase-like NAD-binding" evidence="5">
    <location>
        <begin position="163"/>
        <end position="282"/>
    </location>
</feature>
<dbReference type="InterPro" id="IPR051265">
    <property type="entry name" value="HIBADH-related_NP60_sf"/>
</dbReference>
<dbReference type="InterPro" id="IPR006115">
    <property type="entry name" value="6PGDH_NADP-bd"/>
</dbReference>
<dbReference type="SUPFAM" id="SSF51735">
    <property type="entry name" value="NAD(P)-binding Rossmann-fold domains"/>
    <property type="match status" value="1"/>
</dbReference>
<keyword evidence="7" id="KW-1185">Reference proteome</keyword>
<dbReference type="PANTHER" id="PTHR43580">
    <property type="entry name" value="OXIDOREDUCTASE GLYR1-RELATED"/>
    <property type="match status" value="1"/>
</dbReference>
<feature type="domain" description="6-phosphogluconate dehydrogenase NADP-binding" evidence="4">
    <location>
        <begin position="3"/>
        <end position="159"/>
    </location>
</feature>
<evidence type="ECO:0000313" key="7">
    <source>
        <dbReference type="Proteomes" id="UP000280685"/>
    </source>
</evidence>
<dbReference type="Proteomes" id="UP000280685">
    <property type="component" value="Chromosome 7"/>
</dbReference>
<sequence>MRLGFLGLGKMGTPMALNLSHHFPLTVWNRSPSKYPPLLQPGSTAKPAATPLQLIHQSDLIFLMLFNEQAILSILTPDLIPHLRNKTLVNTSSVSVPFSQHLNTSITTTGGTFIEMPVSGSKIPAQQGRLVGMLAANNPSLADSIRPYIQPMTSAAIYCGPVGSGLKMKYAVNTFLITVTVGLAEAANLASAQGLDLDAFGQVLEAGPMASAYSKLKVDKILREDWSAQATIKDCYNSTQLITAAAEGAGAETLLTQLCGSLYKRAIESGLADEDMISVVKCLPTRGDDECCVKKGAFKVENEGKQERIPGCL</sequence>
<dbReference type="SUPFAM" id="SSF48179">
    <property type="entry name" value="6-phosphogluconate dehydrogenase C-terminal domain-like"/>
    <property type="match status" value="1"/>
</dbReference>
<organism evidence="6 7">
    <name type="scientific">Podospora comata</name>
    <dbReference type="NCBI Taxonomy" id="48703"/>
    <lineage>
        <taxon>Eukaryota</taxon>
        <taxon>Fungi</taxon>
        <taxon>Dikarya</taxon>
        <taxon>Ascomycota</taxon>
        <taxon>Pezizomycotina</taxon>
        <taxon>Sordariomycetes</taxon>
        <taxon>Sordariomycetidae</taxon>
        <taxon>Sordariales</taxon>
        <taxon>Podosporaceae</taxon>
        <taxon>Podospora</taxon>
    </lineage>
</organism>
<comment type="similarity">
    <text evidence="1">Belongs to the HIBADH-related family. NP60 subfamily.</text>
</comment>
<evidence type="ECO:0000259" key="4">
    <source>
        <dbReference type="Pfam" id="PF03446"/>
    </source>
</evidence>
<evidence type="ECO:0000256" key="2">
    <source>
        <dbReference type="ARBA" id="ARBA00023002"/>
    </source>
</evidence>
<evidence type="ECO:0000259" key="5">
    <source>
        <dbReference type="Pfam" id="PF14833"/>
    </source>
</evidence>
<keyword evidence="2" id="KW-0560">Oxidoreductase</keyword>
<evidence type="ECO:0000313" key="6">
    <source>
        <dbReference type="EMBL" id="VBB86602.1"/>
    </source>
</evidence>
<dbReference type="Pfam" id="PF03446">
    <property type="entry name" value="NAD_binding_2"/>
    <property type="match status" value="1"/>
</dbReference>
<dbReference type="PROSITE" id="PS00895">
    <property type="entry name" value="3_HYDROXYISOBUT_DH"/>
    <property type="match status" value="1"/>
</dbReference>
<dbReference type="PIRSF" id="PIRSF000103">
    <property type="entry name" value="HIBADH"/>
    <property type="match status" value="1"/>
</dbReference>
<dbReference type="InterPro" id="IPR015815">
    <property type="entry name" value="HIBADH-related"/>
</dbReference>
<dbReference type="InterPro" id="IPR029154">
    <property type="entry name" value="HIBADH-like_NADP-bd"/>
</dbReference>
<dbReference type="Gene3D" id="3.40.50.720">
    <property type="entry name" value="NAD(P)-binding Rossmann-like Domain"/>
    <property type="match status" value="1"/>
</dbReference>
<dbReference type="EMBL" id="LR026970">
    <property type="protein sequence ID" value="VBB86602.1"/>
    <property type="molecule type" value="Genomic_DNA"/>
</dbReference>
<dbReference type="InterPro" id="IPR002204">
    <property type="entry name" value="3-OH-isobutyrate_DH-rel_CS"/>
</dbReference>
<accession>A0ABY6SKY5</accession>
<dbReference type="InterPro" id="IPR013328">
    <property type="entry name" value="6PGD_dom2"/>
</dbReference>
<protein>
    <submittedName>
        <fullName evidence="6">Dehydrogenase</fullName>
    </submittedName>
</protein>
<dbReference type="InterPro" id="IPR008927">
    <property type="entry name" value="6-PGluconate_DH-like_C_sf"/>
</dbReference>
<keyword evidence="3" id="KW-0520">NAD</keyword>
<proteinExistence type="inferred from homology"/>
<dbReference type="Pfam" id="PF14833">
    <property type="entry name" value="NAD_binding_11"/>
    <property type="match status" value="1"/>
</dbReference>
<evidence type="ECO:0000256" key="1">
    <source>
        <dbReference type="ARBA" id="ARBA00007598"/>
    </source>
</evidence>
<reference evidence="6" key="1">
    <citation type="submission" date="2018-02" db="EMBL/GenBank/DDBJ databases">
        <authorList>
            <person name="Silar P."/>
        </authorList>
    </citation>
    <scope>NUCLEOTIDE SEQUENCE [LARGE SCALE GENOMIC DNA]</scope>
    <source>
        <strain evidence="6">T</strain>
    </source>
</reference>
<dbReference type="InterPro" id="IPR036291">
    <property type="entry name" value="NAD(P)-bd_dom_sf"/>
</dbReference>
<gene>
    <name evidence="6" type="ORF">PODCO_706280</name>
</gene>
<evidence type="ECO:0000256" key="3">
    <source>
        <dbReference type="ARBA" id="ARBA00023027"/>
    </source>
</evidence>